<dbReference type="InterPro" id="IPR023214">
    <property type="entry name" value="HAD_sf"/>
</dbReference>
<keyword evidence="1" id="KW-0378">Hydrolase</keyword>
<reference evidence="1 2" key="1">
    <citation type="submission" date="2020-08" db="EMBL/GenBank/DDBJ databases">
        <title>Genomic Encyclopedia of Type Strains, Phase IV (KMG-IV): sequencing the most valuable type-strain genomes for metagenomic binning, comparative biology and taxonomic classification.</title>
        <authorList>
            <person name="Goeker M."/>
        </authorList>
    </citation>
    <scope>NUCLEOTIDE SEQUENCE [LARGE SCALE GENOMIC DNA]</scope>
    <source>
        <strain evidence="1 2">DSM 102189</strain>
    </source>
</reference>
<dbReference type="Gene3D" id="3.40.50.1000">
    <property type="entry name" value="HAD superfamily/HAD-like"/>
    <property type="match status" value="1"/>
</dbReference>
<name>A0A841LAK3_9SPHN</name>
<dbReference type="RefSeq" id="WP_184201469.1">
    <property type="nucleotide sequence ID" value="NZ_JACIIV010000022.1"/>
</dbReference>
<dbReference type="EC" id="3.8.1.2" evidence="1"/>
<accession>A0A841LAK3</accession>
<dbReference type="SUPFAM" id="SSF56784">
    <property type="entry name" value="HAD-like"/>
    <property type="match status" value="1"/>
</dbReference>
<dbReference type="Pfam" id="PF00702">
    <property type="entry name" value="Hydrolase"/>
    <property type="match status" value="1"/>
</dbReference>
<keyword evidence="2" id="KW-1185">Reference proteome</keyword>
<dbReference type="InterPro" id="IPR006439">
    <property type="entry name" value="HAD-SF_hydro_IA"/>
</dbReference>
<dbReference type="Proteomes" id="UP000538147">
    <property type="component" value="Unassembled WGS sequence"/>
</dbReference>
<dbReference type="PANTHER" id="PTHR43611">
    <property type="entry name" value="ALPHA-D-GLUCOSE 1-PHOSPHATE PHOSPHATASE"/>
    <property type="match status" value="1"/>
</dbReference>
<protein>
    <submittedName>
        <fullName evidence="1">2-haloacid dehalogenase</fullName>
        <ecNumber evidence="1">3.8.1.2</ecNumber>
    </submittedName>
</protein>
<evidence type="ECO:0000313" key="2">
    <source>
        <dbReference type="Proteomes" id="UP000538147"/>
    </source>
</evidence>
<sequence length="216" mass="23863">MQDQADRSHAASVRAVVFDVGHVLYGWDIGALYAKLIPDRAHRDWFLAHVVTPDWHFQHDRGRPVAETIPELQAKFPGEAANIAAYGPRWLETITGPVQGMHELVAELDAAGVPLFAITNFSAEFWAMFRPTAPIFDRFRDIVVSGAEQLFKPEPEIYALALRRFGLAPGEGLFVDDRIENVRAGTAAGFPGHHFTGAARLRARLEAEGLLARQAA</sequence>
<gene>
    <name evidence="1" type="ORF">FHS79_002871</name>
</gene>
<dbReference type="GO" id="GO:0018784">
    <property type="term" value="F:(S)-2-haloacid dehalogenase activity"/>
    <property type="evidence" value="ECO:0007669"/>
    <property type="project" value="UniProtKB-EC"/>
</dbReference>
<proteinExistence type="predicted"/>
<dbReference type="PANTHER" id="PTHR43611:SF3">
    <property type="entry name" value="FLAVIN MONONUCLEOTIDE HYDROLASE 1, CHLOROPLATIC"/>
    <property type="match status" value="1"/>
</dbReference>
<dbReference type="CDD" id="cd02603">
    <property type="entry name" value="HAD_sEH-N_like"/>
    <property type="match status" value="1"/>
</dbReference>
<organism evidence="1 2">
    <name type="scientific">Polymorphobacter multimanifer</name>
    <dbReference type="NCBI Taxonomy" id="1070431"/>
    <lineage>
        <taxon>Bacteria</taxon>
        <taxon>Pseudomonadati</taxon>
        <taxon>Pseudomonadota</taxon>
        <taxon>Alphaproteobacteria</taxon>
        <taxon>Sphingomonadales</taxon>
        <taxon>Sphingosinicellaceae</taxon>
        <taxon>Polymorphobacter</taxon>
    </lineage>
</organism>
<comment type="caution">
    <text evidence="1">The sequence shown here is derived from an EMBL/GenBank/DDBJ whole genome shotgun (WGS) entry which is preliminary data.</text>
</comment>
<dbReference type="NCBIfam" id="TIGR01509">
    <property type="entry name" value="HAD-SF-IA-v3"/>
    <property type="match status" value="1"/>
</dbReference>
<dbReference type="InterPro" id="IPR036412">
    <property type="entry name" value="HAD-like_sf"/>
</dbReference>
<dbReference type="EMBL" id="JACIIV010000022">
    <property type="protein sequence ID" value="MBB6228681.1"/>
    <property type="molecule type" value="Genomic_DNA"/>
</dbReference>
<dbReference type="AlphaFoldDB" id="A0A841LAK3"/>
<evidence type="ECO:0000313" key="1">
    <source>
        <dbReference type="EMBL" id="MBB6228681.1"/>
    </source>
</evidence>